<dbReference type="GO" id="GO:0008168">
    <property type="term" value="F:methyltransferase activity"/>
    <property type="evidence" value="ECO:0007669"/>
    <property type="project" value="UniProtKB-KW"/>
</dbReference>
<dbReference type="SUPFAM" id="SSF53335">
    <property type="entry name" value="S-adenosyl-L-methionine-dependent methyltransferases"/>
    <property type="match status" value="1"/>
</dbReference>
<dbReference type="InterPro" id="IPR052190">
    <property type="entry name" value="Euk-Arch_PrmC-MTase"/>
</dbReference>
<dbReference type="InterPro" id="IPR029063">
    <property type="entry name" value="SAM-dependent_MTases_sf"/>
</dbReference>
<comment type="caution">
    <text evidence="6">The sequence shown here is derived from an EMBL/GenBank/DDBJ whole genome shotgun (WGS) entry which is preliminary data.</text>
</comment>
<dbReference type="PANTHER" id="PTHR45875:SF1">
    <property type="entry name" value="METHYLTRANSFERASE N6AMT1"/>
    <property type="match status" value="1"/>
</dbReference>
<dbReference type="GO" id="GO:0032259">
    <property type="term" value="P:methylation"/>
    <property type="evidence" value="ECO:0007669"/>
    <property type="project" value="UniProtKB-KW"/>
</dbReference>
<dbReference type="Gene3D" id="3.40.50.150">
    <property type="entry name" value="Vaccinia Virus protein VP39"/>
    <property type="match status" value="1"/>
</dbReference>
<feature type="domain" description="Methyltransferase" evidence="5">
    <location>
        <begin position="39"/>
        <end position="101"/>
    </location>
</feature>
<keyword evidence="3 6" id="KW-0808">Transferase</keyword>
<keyword evidence="4" id="KW-0949">S-adenosyl-L-methionine</keyword>
<dbReference type="EMBL" id="JBHSXQ010000001">
    <property type="protein sequence ID" value="MFC6904274.1"/>
    <property type="molecule type" value="Genomic_DNA"/>
</dbReference>
<dbReference type="AlphaFoldDB" id="A0ABD5V5T1"/>
<proteinExistence type="inferred from homology"/>
<keyword evidence="2 6" id="KW-0489">Methyltransferase</keyword>
<dbReference type="NCBIfam" id="NF011527">
    <property type="entry name" value="PRK14968.1-1"/>
    <property type="match status" value="1"/>
</dbReference>
<protein>
    <submittedName>
        <fullName evidence="6">HemK2/MTQ2 family protein methyltransferase</fullName>
        <ecNumber evidence="6">2.1.1.-</ecNumber>
    </submittedName>
</protein>
<dbReference type="NCBIfam" id="TIGR00537">
    <property type="entry name" value="hemK_rel_arch"/>
    <property type="match status" value="1"/>
</dbReference>
<dbReference type="CDD" id="cd02440">
    <property type="entry name" value="AdoMet_MTases"/>
    <property type="match status" value="1"/>
</dbReference>
<gene>
    <name evidence="6" type="ORF">ACFQGH_03580</name>
</gene>
<dbReference type="PROSITE" id="PS00092">
    <property type="entry name" value="N6_MTASE"/>
    <property type="match status" value="1"/>
</dbReference>
<name>A0ABD5V5T1_9EURY</name>
<sequence>MTRDLAERRGVETEVYGAAEDSQLLAEAAAEAIEPGWTVLDCGTGSGHVGGAVADAGDVRVIASDLNPHACRRAQDRGLEAVRADLLAPFRADAFDAVLFNPPYLPTDPENEWNDWMEVALSGGESGREVIDPFLDSVGRVLAPDGIVLLLVSSLTGFEDVLEYAEKRGFEANVVNEESFPFETLSVVKLRR</sequence>
<comment type="similarity">
    <text evidence="1">Belongs to the eukaryotic/archaeal PrmC-related family.</text>
</comment>
<evidence type="ECO:0000256" key="3">
    <source>
        <dbReference type="ARBA" id="ARBA00022679"/>
    </source>
</evidence>
<dbReference type="Proteomes" id="UP001596312">
    <property type="component" value="Unassembled WGS sequence"/>
</dbReference>
<organism evidence="6 7">
    <name type="scientific">Halalkalicoccus tibetensis</name>
    <dbReference type="NCBI Taxonomy" id="175632"/>
    <lineage>
        <taxon>Archaea</taxon>
        <taxon>Methanobacteriati</taxon>
        <taxon>Methanobacteriota</taxon>
        <taxon>Stenosarchaea group</taxon>
        <taxon>Halobacteria</taxon>
        <taxon>Halobacteriales</taxon>
        <taxon>Halococcaceae</taxon>
        <taxon>Halalkalicoccus</taxon>
    </lineage>
</organism>
<evidence type="ECO:0000313" key="6">
    <source>
        <dbReference type="EMBL" id="MFC6904274.1"/>
    </source>
</evidence>
<dbReference type="InterPro" id="IPR002052">
    <property type="entry name" value="DNA_methylase_N6_adenine_CS"/>
</dbReference>
<dbReference type="InterPro" id="IPR041698">
    <property type="entry name" value="Methyltransf_25"/>
</dbReference>
<evidence type="ECO:0000256" key="2">
    <source>
        <dbReference type="ARBA" id="ARBA00022603"/>
    </source>
</evidence>
<keyword evidence="7" id="KW-1185">Reference proteome</keyword>
<dbReference type="Pfam" id="PF13649">
    <property type="entry name" value="Methyltransf_25"/>
    <property type="match status" value="1"/>
</dbReference>
<dbReference type="EC" id="2.1.1.-" evidence="6"/>
<dbReference type="PANTHER" id="PTHR45875">
    <property type="entry name" value="METHYLTRANSFERASE N6AMT1"/>
    <property type="match status" value="1"/>
</dbReference>
<evidence type="ECO:0000313" key="7">
    <source>
        <dbReference type="Proteomes" id="UP001596312"/>
    </source>
</evidence>
<evidence type="ECO:0000256" key="4">
    <source>
        <dbReference type="ARBA" id="ARBA00022691"/>
    </source>
</evidence>
<dbReference type="InterPro" id="IPR004557">
    <property type="entry name" value="PrmC-related"/>
</dbReference>
<dbReference type="RefSeq" id="WP_340602778.1">
    <property type="nucleotide sequence ID" value="NZ_JBBMXV010000001.1"/>
</dbReference>
<evidence type="ECO:0000256" key="1">
    <source>
        <dbReference type="ARBA" id="ARBA00006149"/>
    </source>
</evidence>
<accession>A0ABD5V5T1</accession>
<evidence type="ECO:0000259" key="5">
    <source>
        <dbReference type="Pfam" id="PF13649"/>
    </source>
</evidence>
<reference evidence="6 7" key="1">
    <citation type="journal article" date="2019" name="Int. J. Syst. Evol. Microbiol.">
        <title>The Global Catalogue of Microorganisms (GCM) 10K type strain sequencing project: providing services to taxonomists for standard genome sequencing and annotation.</title>
        <authorList>
            <consortium name="The Broad Institute Genomics Platform"/>
            <consortium name="The Broad Institute Genome Sequencing Center for Infectious Disease"/>
            <person name="Wu L."/>
            <person name="Ma J."/>
        </authorList>
    </citation>
    <scope>NUCLEOTIDE SEQUENCE [LARGE SCALE GENOMIC DNA]</scope>
    <source>
        <strain evidence="6 7">CGMCC 1.3240</strain>
    </source>
</reference>